<protein>
    <submittedName>
        <fullName evidence="4">DUF229 domain-containing protein</fullName>
    </submittedName>
</protein>
<reference evidence="4 5" key="1">
    <citation type="submission" date="2018-08" db="EMBL/GenBank/DDBJ databases">
        <title>Wenzhouxiangella salilacus sp. nov., a novel bacterium isolated from a saline lake in Xinjiang Province, China.</title>
        <authorList>
            <person name="Han S."/>
        </authorList>
    </citation>
    <scope>NUCLEOTIDE SEQUENCE [LARGE SCALE GENOMIC DNA]</scope>
    <source>
        <strain evidence="4 5">XDB06</strain>
    </source>
</reference>
<dbReference type="Pfam" id="PF00884">
    <property type="entry name" value="Sulfatase"/>
    <property type="match status" value="1"/>
</dbReference>
<evidence type="ECO:0000313" key="5">
    <source>
        <dbReference type="Proteomes" id="UP000260351"/>
    </source>
</evidence>
<dbReference type="EMBL" id="QUZK01000051">
    <property type="protein sequence ID" value="RFF29190.1"/>
    <property type="molecule type" value="Genomic_DNA"/>
</dbReference>
<comment type="similarity">
    <text evidence="1">Belongs to the sulfatase family.</text>
</comment>
<evidence type="ECO:0000313" key="4">
    <source>
        <dbReference type="EMBL" id="RFF29190.1"/>
    </source>
</evidence>
<accession>A0A3E1K5I1</accession>
<evidence type="ECO:0000256" key="1">
    <source>
        <dbReference type="ARBA" id="ARBA00008779"/>
    </source>
</evidence>
<dbReference type="InterPro" id="IPR000917">
    <property type="entry name" value="Sulfatase_N"/>
</dbReference>
<sequence>MSECSSLWKADTDDSCDCAETWPMKATRHPIRIFLLAIVIVLTGATACTSGDDNRPNIVLISIDTLRTDRLGAYGYGRDLTPNLDRLAEEGVVFERAVTSAGTTWPAHASMLTGLYPRYHGVRRNGLELDGDIPLVTELLLESGYSTGSFVSYKGMHFRGKLDRGFDVASDSEFPPDGDDPIRNGIDTTGMALNWLEQRSDAVEPAFMWLHLFEPHSPYDLTEHSRTWMKETGYDGFLADGASGEELRGQRDRILASPEHIAAMNALYDGEIELADELVGQVLDKLQSTGRLDNTIVIVVSDHGQGLGENGNMGHGPTLREDVLHVPLIIRDFRQSQAGRRVSETVSVIDLAPTIANAALGIELPGVQGRSLMSHLSNETGEDAEREVFAEIRLWHDMDNTPDWYDEKSIAVYVDGLKFKTQHGKTEVFDPRIRPSSETRLEAPEVSEALMAYLDSLRQEFLAGEVKPNEVELTDKEIETLKSLGYIQ</sequence>
<keyword evidence="5" id="KW-1185">Reference proteome</keyword>
<dbReference type="PANTHER" id="PTHR42693:SF53">
    <property type="entry name" value="ENDO-4-O-SULFATASE"/>
    <property type="match status" value="1"/>
</dbReference>
<dbReference type="Proteomes" id="UP000260351">
    <property type="component" value="Unassembled WGS sequence"/>
</dbReference>
<dbReference type="GO" id="GO:0004065">
    <property type="term" value="F:arylsulfatase activity"/>
    <property type="evidence" value="ECO:0007669"/>
    <property type="project" value="TreeGrafter"/>
</dbReference>
<dbReference type="InterPro" id="IPR050738">
    <property type="entry name" value="Sulfatase"/>
</dbReference>
<dbReference type="Gene3D" id="3.40.720.10">
    <property type="entry name" value="Alkaline Phosphatase, subunit A"/>
    <property type="match status" value="1"/>
</dbReference>
<dbReference type="AlphaFoldDB" id="A0A3E1K5I1"/>
<comment type="caution">
    <text evidence="4">The sequence shown here is derived from an EMBL/GenBank/DDBJ whole genome shotgun (WGS) entry which is preliminary data.</text>
</comment>
<feature type="domain" description="Sulfatase N-terminal" evidence="3">
    <location>
        <begin position="56"/>
        <end position="361"/>
    </location>
</feature>
<dbReference type="PANTHER" id="PTHR42693">
    <property type="entry name" value="ARYLSULFATASE FAMILY MEMBER"/>
    <property type="match status" value="1"/>
</dbReference>
<evidence type="ECO:0000256" key="2">
    <source>
        <dbReference type="ARBA" id="ARBA00022801"/>
    </source>
</evidence>
<dbReference type="InterPro" id="IPR017850">
    <property type="entry name" value="Alkaline_phosphatase_core_sf"/>
</dbReference>
<dbReference type="SUPFAM" id="SSF53649">
    <property type="entry name" value="Alkaline phosphatase-like"/>
    <property type="match status" value="1"/>
</dbReference>
<name>A0A3E1K5I1_9GAMM</name>
<dbReference type="OrthoDB" id="9766107at2"/>
<proteinExistence type="inferred from homology"/>
<dbReference type="CDD" id="cd16148">
    <property type="entry name" value="sulfatase_like"/>
    <property type="match status" value="1"/>
</dbReference>
<keyword evidence="2" id="KW-0378">Hydrolase</keyword>
<gene>
    <name evidence="4" type="ORF">DZC52_13860</name>
</gene>
<organism evidence="4 5">
    <name type="scientific">Wenzhouxiangella sediminis</name>
    <dbReference type="NCBI Taxonomy" id="1792836"/>
    <lineage>
        <taxon>Bacteria</taxon>
        <taxon>Pseudomonadati</taxon>
        <taxon>Pseudomonadota</taxon>
        <taxon>Gammaproteobacteria</taxon>
        <taxon>Chromatiales</taxon>
        <taxon>Wenzhouxiangellaceae</taxon>
        <taxon>Wenzhouxiangella</taxon>
    </lineage>
</organism>
<dbReference type="RefSeq" id="WP_116651744.1">
    <property type="nucleotide sequence ID" value="NZ_QUZK01000051.1"/>
</dbReference>
<evidence type="ECO:0000259" key="3">
    <source>
        <dbReference type="Pfam" id="PF00884"/>
    </source>
</evidence>